<name>A0AA36DTF9_CYLNA</name>
<keyword evidence="2" id="KW-1185">Reference proteome</keyword>
<comment type="caution">
    <text evidence="1">The sequence shown here is derived from an EMBL/GenBank/DDBJ whole genome shotgun (WGS) entry which is preliminary data.</text>
</comment>
<evidence type="ECO:0000313" key="2">
    <source>
        <dbReference type="Proteomes" id="UP001176961"/>
    </source>
</evidence>
<reference evidence="1" key="1">
    <citation type="submission" date="2023-07" db="EMBL/GenBank/DDBJ databases">
        <authorList>
            <consortium name="CYATHOMIX"/>
        </authorList>
    </citation>
    <scope>NUCLEOTIDE SEQUENCE</scope>
    <source>
        <strain evidence="1">N/A</strain>
    </source>
</reference>
<evidence type="ECO:0008006" key="3">
    <source>
        <dbReference type="Google" id="ProtNLM"/>
    </source>
</evidence>
<proteinExistence type="predicted"/>
<organism evidence="1 2">
    <name type="scientific">Cylicocyclus nassatus</name>
    <name type="common">Nematode worm</name>
    <dbReference type="NCBI Taxonomy" id="53992"/>
    <lineage>
        <taxon>Eukaryota</taxon>
        <taxon>Metazoa</taxon>
        <taxon>Ecdysozoa</taxon>
        <taxon>Nematoda</taxon>
        <taxon>Chromadorea</taxon>
        <taxon>Rhabditida</taxon>
        <taxon>Rhabditina</taxon>
        <taxon>Rhabditomorpha</taxon>
        <taxon>Strongyloidea</taxon>
        <taxon>Strongylidae</taxon>
        <taxon>Cylicocyclus</taxon>
    </lineage>
</organism>
<gene>
    <name evidence="1" type="ORF">CYNAS_LOCUS5358</name>
</gene>
<protein>
    <recommendedName>
        <fullName evidence="3">F-box domain-containing protein</fullName>
    </recommendedName>
</protein>
<evidence type="ECO:0000313" key="1">
    <source>
        <dbReference type="EMBL" id="CAJ0593375.1"/>
    </source>
</evidence>
<dbReference type="AlphaFoldDB" id="A0AA36DTF9"/>
<accession>A0AA36DTF9</accession>
<sequence>MNEDSIPNPDVDVFEDHFAYWNKLPTELKVKVVRNLPYPTLRNFMFLSKDCMEVSSPLKTPVFAVFLLHWGYRSECVQVGRYDVVKQSSIIVYYMPFGSAVDRKEYIIYFSTVEDGRCIAHREKKRGQIVIMGPEYPKESCFTVSMRVLFQITKILKPKNILLQLVNIADVKSTLSELPSTSFITCGALTVRSDDLSFLPLLMPHVSPGCELRFYNSDPYPYDDNILNPVFFDFEVVKAAPYLDTDAICEINDGQLIQLRASWLDLKASGISERGINGLILQWVEGRRKIVKICILETKTFNHDLVLENVNTNRIQSSCENIPFFNKYVEHHPLHKRLALLRNDFDDRLLVCIGEDYCELVDPYSEYMSRTYR</sequence>
<dbReference type="Proteomes" id="UP001176961">
    <property type="component" value="Unassembled WGS sequence"/>
</dbReference>
<dbReference type="EMBL" id="CATQJL010000112">
    <property type="protein sequence ID" value="CAJ0593375.1"/>
    <property type="molecule type" value="Genomic_DNA"/>
</dbReference>